<dbReference type="RefSeq" id="WP_071885503.1">
    <property type="nucleotide sequence ID" value="NZ_CP012643.1"/>
</dbReference>
<evidence type="ECO:0000259" key="2">
    <source>
        <dbReference type="Pfam" id="PF13590"/>
    </source>
</evidence>
<dbReference type="Proteomes" id="UP000061382">
    <property type="component" value="Chromosome"/>
</dbReference>
<dbReference type="STRING" id="512763.DC20_18515"/>
<dbReference type="PROSITE" id="PS51257">
    <property type="entry name" value="PROKAR_LIPOPROTEIN"/>
    <property type="match status" value="1"/>
</dbReference>
<reference evidence="3 4" key="1">
    <citation type="submission" date="2015-08" db="EMBL/GenBank/DDBJ databases">
        <title>Complete genome sequence of Rufibacter tibetensis strain 1351t, a radiation-resistant bacterium from tibet plateau.</title>
        <authorList>
            <person name="Dai J."/>
        </authorList>
    </citation>
    <scope>NUCLEOTIDE SEQUENCE [LARGE SCALE GENOMIC DNA]</scope>
    <source>
        <strain evidence="3 4">1351</strain>
    </source>
</reference>
<organism evidence="3 4">
    <name type="scientific">Rufibacter tibetensis</name>
    <dbReference type="NCBI Taxonomy" id="512763"/>
    <lineage>
        <taxon>Bacteria</taxon>
        <taxon>Pseudomonadati</taxon>
        <taxon>Bacteroidota</taxon>
        <taxon>Cytophagia</taxon>
        <taxon>Cytophagales</taxon>
        <taxon>Hymenobacteraceae</taxon>
        <taxon>Rufibacter</taxon>
    </lineage>
</organism>
<dbReference type="AlphaFoldDB" id="A0A0P0CYR1"/>
<sequence length="185" mass="20759">MKKHIMPLMGLLFLLLVSACSPVRVLNTEAAQGFNLNQYKTFGFMDADSISQDIPAEHIAFLQREVANQLQKRGLTLANSNADLLVNLGVVVQEKTQTRQTDIRSDPPNYVGQRRYTWRTREVEVGKYKEGTISVHLVDRAQNALVWSSEAEAVVPKKNEKVQERIAEGVEKLFSSIPASNTMTN</sequence>
<dbReference type="Gene3D" id="3.30.160.670">
    <property type="match status" value="1"/>
</dbReference>
<feature type="chain" id="PRO_5006043060" description="DUF4136 domain-containing protein" evidence="1">
    <location>
        <begin position="20"/>
        <end position="185"/>
    </location>
</feature>
<accession>A0A0P0CYR1</accession>
<proteinExistence type="predicted"/>
<evidence type="ECO:0000256" key="1">
    <source>
        <dbReference type="SAM" id="SignalP"/>
    </source>
</evidence>
<dbReference type="EMBL" id="CP012643">
    <property type="protein sequence ID" value="ALJ00602.1"/>
    <property type="molecule type" value="Genomic_DNA"/>
</dbReference>
<name>A0A0P0CYR1_9BACT</name>
<dbReference type="InterPro" id="IPR025411">
    <property type="entry name" value="DUF4136"/>
</dbReference>
<dbReference type="Pfam" id="PF13590">
    <property type="entry name" value="DUF4136"/>
    <property type="match status" value="1"/>
</dbReference>
<keyword evidence="1" id="KW-0732">Signal</keyword>
<dbReference type="KEGG" id="rti:DC20_18515"/>
<gene>
    <name evidence="3" type="ORF">DC20_18515</name>
</gene>
<keyword evidence="4" id="KW-1185">Reference proteome</keyword>
<evidence type="ECO:0000313" key="3">
    <source>
        <dbReference type="EMBL" id="ALJ00602.1"/>
    </source>
</evidence>
<feature type="domain" description="DUF4136" evidence="2">
    <location>
        <begin position="28"/>
        <end position="178"/>
    </location>
</feature>
<protein>
    <recommendedName>
        <fullName evidence="2">DUF4136 domain-containing protein</fullName>
    </recommendedName>
</protein>
<dbReference type="PATRIC" id="fig|512763.3.peg.4067"/>
<feature type="signal peptide" evidence="1">
    <location>
        <begin position="1"/>
        <end position="19"/>
    </location>
</feature>
<evidence type="ECO:0000313" key="4">
    <source>
        <dbReference type="Proteomes" id="UP000061382"/>
    </source>
</evidence>